<keyword evidence="4" id="KW-1185">Reference proteome</keyword>
<feature type="region of interest" description="Disordered" evidence="1">
    <location>
        <begin position="1"/>
        <end position="31"/>
    </location>
</feature>
<feature type="region of interest" description="Disordered" evidence="1">
    <location>
        <begin position="186"/>
        <end position="218"/>
    </location>
</feature>
<comment type="caution">
    <text evidence="3">The sequence shown here is derived from an EMBL/GenBank/DDBJ whole genome shotgun (WGS) entry which is preliminary data.</text>
</comment>
<protein>
    <submittedName>
        <fullName evidence="3">Uncharacterized protein</fullName>
    </submittedName>
</protein>
<evidence type="ECO:0000313" key="4">
    <source>
        <dbReference type="Proteomes" id="UP000620124"/>
    </source>
</evidence>
<keyword evidence="2" id="KW-0472">Membrane</keyword>
<dbReference type="EMBL" id="JACAZI010000005">
    <property type="protein sequence ID" value="KAF7360588.1"/>
    <property type="molecule type" value="Genomic_DNA"/>
</dbReference>
<evidence type="ECO:0000256" key="1">
    <source>
        <dbReference type="SAM" id="MobiDB-lite"/>
    </source>
</evidence>
<name>A0A8H6YG60_9AGAR</name>
<evidence type="ECO:0000256" key="2">
    <source>
        <dbReference type="SAM" id="Phobius"/>
    </source>
</evidence>
<feature type="transmembrane region" description="Helical" evidence="2">
    <location>
        <begin position="42"/>
        <end position="62"/>
    </location>
</feature>
<evidence type="ECO:0000313" key="3">
    <source>
        <dbReference type="EMBL" id="KAF7360588.1"/>
    </source>
</evidence>
<organism evidence="3 4">
    <name type="scientific">Mycena venus</name>
    <dbReference type="NCBI Taxonomy" id="2733690"/>
    <lineage>
        <taxon>Eukaryota</taxon>
        <taxon>Fungi</taxon>
        <taxon>Dikarya</taxon>
        <taxon>Basidiomycota</taxon>
        <taxon>Agaricomycotina</taxon>
        <taxon>Agaricomycetes</taxon>
        <taxon>Agaricomycetidae</taxon>
        <taxon>Agaricales</taxon>
        <taxon>Marasmiineae</taxon>
        <taxon>Mycenaceae</taxon>
        <taxon>Mycena</taxon>
    </lineage>
</organism>
<reference evidence="3" key="1">
    <citation type="submission" date="2020-05" db="EMBL/GenBank/DDBJ databases">
        <title>Mycena genomes resolve the evolution of fungal bioluminescence.</title>
        <authorList>
            <person name="Tsai I.J."/>
        </authorList>
    </citation>
    <scope>NUCLEOTIDE SEQUENCE</scope>
    <source>
        <strain evidence="3">CCC161011</strain>
    </source>
</reference>
<dbReference type="AlphaFoldDB" id="A0A8H6YG60"/>
<keyword evidence="2" id="KW-0812">Transmembrane</keyword>
<accession>A0A8H6YG60</accession>
<dbReference type="Proteomes" id="UP000620124">
    <property type="component" value="Unassembled WGS sequence"/>
</dbReference>
<dbReference type="OrthoDB" id="2972750at2759"/>
<gene>
    <name evidence="3" type="ORF">MVEN_00790200</name>
</gene>
<keyword evidence="2" id="KW-1133">Transmembrane helix</keyword>
<proteinExistence type="predicted"/>
<sequence>MALQTETHSPPSSTSAVSSAPASSPSDPADAGGFSLSASPPLILAFLAVGMFAISMVVFFGWRRIAAGRVAWVVPPDNISIGETPKLWDVWSPRERAQEAVTAEWHNIQPLAATVWDHTPPLPVPVNNDTHRHHSLAAEALAHLRRRYRRRRASQDDVALEAKLNPVDPLVRLQVAVTIAMPCPDFTGTASRTEPDDDDEQPLEYSIGLYETPWKKTH</sequence>
<feature type="compositionally biased region" description="Low complexity" evidence="1">
    <location>
        <begin position="9"/>
        <end position="31"/>
    </location>
</feature>